<sequence length="264" mass="30759">MVRINREISVIDTPGLYDTKLSEEEIKSEILKCFTYASPGPHTFLVVIKVDRFTEENKKTVEQLKEVFGDQMEKYTMILFTYKDQLEKENKTIEQFLQDSDPDLKELVESCGKRFFCLDNNSASFPQFKDLIGKVEEMVEENEGAHFTNDMFNETEKHIQQIQKQKLQEKVKQFKQKRKKVTQTEWQKIYWRLVEDSRHEAERSFSDACIAAVAQLLKKVVVTAEEKESALKEAVSKGISRTEAVQLAIRATQKLAKQKMCKVQ</sequence>
<name>A0AC58J059_DANRE</name>
<evidence type="ECO:0000313" key="1">
    <source>
        <dbReference type="Proteomes" id="UP000000437"/>
    </source>
</evidence>
<dbReference type="RefSeq" id="XP_073799874.1">
    <property type="nucleotide sequence ID" value="XM_073943773.1"/>
</dbReference>
<organism evidence="1 2">
    <name type="scientific">Danio rerio</name>
    <name type="common">Zebrafish</name>
    <name type="synonym">Brachydanio rerio</name>
    <dbReference type="NCBI Taxonomy" id="7955"/>
    <lineage>
        <taxon>Eukaryota</taxon>
        <taxon>Metazoa</taxon>
        <taxon>Chordata</taxon>
        <taxon>Craniata</taxon>
        <taxon>Vertebrata</taxon>
        <taxon>Euteleostomi</taxon>
        <taxon>Actinopterygii</taxon>
        <taxon>Neopterygii</taxon>
        <taxon>Teleostei</taxon>
        <taxon>Ostariophysi</taxon>
        <taxon>Cypriniformes</taxon>
        <taxon>Danionidae</taxon>
        <taxon>Danioninae</taxon>
        <taxon>Danio</taxon>
    </lineage>
</organism>
<reference evidence="2" key="1">
    <citation type="submission" date="2025-08" db="UniProtKB">
        <authorList>
            <consortium name="RefSeq"/>
        </authorList>
    </citation>
    <scope>IDENTIFICATION</scope>
    <source>
        <strain evidence="2">Tuebingen</strain>
        <tissue evidence="2">Fibroblasts and whole tissue</tissue>
    </source>
</reference>
<gene>
    <name evidence="2" type="primary">LOC100331338</name>
</gene>
<protein>
    <submittedName>
        <fullName evidence="2">GTPase IMAP family member 7-like isoform X2</fullName>
    </submittedName>
</protein>
<proteinExistence type="predicted"/>
<accession>A0AC58J059</accession>
<keyword evidence="1" id="KW-1185">Reference proteome</keyword>
<evidence type="ECO:0000313" key="2">
    <source>
        <dbReference type="RefSeq" id="XP_073799874.1"/>
    </source>
</evidence>
<dbReference type="Proteomes" id="UP000000437">
    <property type="component" value="Chromosome 3"/>
</dbReference>